<keyword evidence="2" id="KW-1185">Reference proteome</keyword>
<dbReference type="AlphaFoldDB" id="A0A368GUV7"/>
<protein>
    <submittedName>
        <fullName evidence="1">Uncharacterized protein</fullName>
    </submittedName>
</protein>
<sequence length="65" mass="7265">MLVLVREGIAFFRISHLLRSALSIKSGNACILFDSAGDSHSTKNRCLHYFGVDLISLAIKKLERM</sequence>
<accession>A0A368GUV7</accession>
<gene>
    <name evidence="1" type="ORF">ANCCAN_05838</name>
</gene>
<dbReference type="EMBL" id="JOJR01000051">
    <property type="protein sequence ID" value="RCN48152.1"/>
    <property type="molecule type" value="Genomic_DNA"/>
</dbReference>
<dbReference type="Proteomes" id="UP000252519">
    <property type="component" value="Unassembled WGS sequence"/>
</dbReference>
<organism evidence="1 2">
    <name type="scientific">Ancylostoma caninum</name>
    <name type="common">Dog hookworm</name>
    <dbReference type="NCBI Taxonomy" id="29170"/>
    <lineage>
        <taxon>Eukaryota</taxon>
        <taxon>Metazoa</taxon>
        <taxon>Ecdysozoa</taxon>
        <taxon>Nematoda</taxon>
        <taxon>Chromadorea</taxon>
        <taxon>Rhabditida</taxon>
        <taxon>Rhabditina</taxon>
        <taxon>Rhabditomorpha</taxon>
        <taxon>Strongyloidea</taxon>
        <taxon>Ancylostomatidae</taxon>
        <taxon>Ancylostomatinae</taxon>
        <taxon>Ancylostoma</taxon>
    </lineage>
</organism>
<name>A0A368GUV7_ANCCA</name>
<reference evidence="1 2" key="1">
    <citation type="submission" date="2014-10" db="EMBL/GenBank/DDBJ databases">
        <title>Draft genome of the hookworm Ancylostoma caninum.</title>
        <authorList>
            <person name="Mitreva M."/>
        </authorList>
    </citation>
    <scope>NUCLEOTIDE SEQUENCE [LARGE SCALE GENOMIC DNA]</scope>
    <source>
        <strain evidence="1 2">Baltimore</strain>
    </source>
</reference>
<comment type="caution">
    <text evidence="1">The sequence shown here is derived from an EMBL/GenBank/DDBJ whole genome shotgun (WGS) entry which is preliminary data.</text>
</comment>
<evidence type="ECO:0000313" key="1">
    <source>
        <dbReference type="EMBL" id="RCN48152.1"/>
    </source>
</evidence>
<evidence type="ECO:0000313" key="2">
    <source>
        <dbReference type="Proteomes" id="UP000252519"/>
    </source>
</evidence>
<proteinExistence type="predicted"/>